<dbReference type="InterPro" id="IPR006437">
    <property type="entry name" value="Phage_terminase_lsu"/>
</dbReference>
<dbReference type="EMBL" id="SCWF01000015">
    <property type="protein sequence ID" value="TDM12668.1"/>
    <property type="molecule type" value="Genomic_DNA"/>
</dbReference>
<evidence type="ECO:0000256" key="1">
    <source>
        <dbReference type="ARBA" id="ARBA00022612"/>
    </source>
</evidence>
<evidence type="ECO:0000313" key="3">
    <source>
        <dbReference type="EMBL" id="TDM12668.1"/>
    </source>
</evidence>
<dbReference type="NCBIfam" id="TIGR01547">
    <property type="entry name" value="phage_term_2"/>
    <property type="match status" value="1"/>
</dbReference>
<dbReference type="InterPro" id="IPR027417">
    <property type="entry name" value="P-loop_NTPase"/>
</dbReference>
<feature type="domain" description="Terminase large subunit gp17-like C-terminal" evidence="2">
    <location>
        <begin position="253"/>
        <end position="390"/>
    </location>
</feature>
<evidence type="ECO:0000259" key="2">
    <source>
        <dbReference type="Pfam" id="PF17289"/>
    </source>
</evidence>
<gene>
    <name evidence="3" type="ORF">ERX55_10450</name>
</gene>
<keyword evidence="4" id="KW-1185">Reference proteome</keyword>
<dbReference type="Proteomes" id="UP000294843">
    <property type="component" value="Unassembled WGS sequence"/>
</dbReference>
<dbReference type="Gene3D" id="3.30.420.280">
    <property type="match status" value="1"/>
</dbReference>
<accession>A0A4R6BWG9</accession>
<dbReference type="Gene3D" id="3.40.50.300">
    <property type="entry name" value="P-loop containing nucleotide triphosphate hydrolases"/>
    <property type="match status" value="1"/>
</dbReference>
<comment type="caution">
    <text evidence="3">The sequence shown here is derived from an EMBL/GenBank/DDBJ whole genome shotgun (WGS) entry which is preliminary data.</text>
</comment>
<dbReference type="Pfam" id="PF17289">
    <property type="entry name" value="Terminase_6C"/>
    <property type="match status" value="1"/>
</dbReference>
<dbReference type="OrthoDB" id="4498710at2"/>
<sequence>MTFNNILTPKQQEVFNCFIHEQPVITVASGAKRAGKTYVLILTFLTHIARYKDKGLNFIIGGATQAAIRRNVLDDMELILGKELKLDKSNAVRIFGNKVYVFDGANADAWKKVRGFTAAGAFLNEATALHDKFIKEVISRCSVSHAKVIMDTNPENPMHTVKVDYIDKSGQRLSNGKLNIKAFQFTLFDNTFLNSEYVESIVASTPSGMFTDRDIYGKWVAAEGVVYEDFDKEVHIISKEELETVRVVEYFAGVDWGFKHYGSIPVIARSDEDKFYLIEENAHQGRFIEDWIETAKDIMKRYGRINFYCDTARPEYIEDFRRAGIRAIEADKSILSGVEEVAKLIKLRRFFFVEGCMRFEEEIYNYVWDGTTGKPLKVFDDVLDGIRYAIYTHLQGSSMAILK</sequence>
<keyword evidence="1" id="KW-1188">Viral release from host cell</keyword>
<evidence type="ECO:0000313" key="4">
    <source>
        <dbReference type="Proteomes" id="UP000294843"/>
    </source>
</evidence>
<proteinExistence type="predicted"/>
<dbReference type="RefSeq" id="WP_133452533.1">
    <property type="nucleotide sequence ID" value="NZ_SCWF01000015.1"/>
</dbReference>
<dbReference type="InterPro" id="IPR035421">
    <property type="entry name" value="Terminase_6C"/>
</dbReference>
<organism evidence="3 4">
    <name type="scientific">Macrococcus bovicus</name>
    <dbReference type="NCBI Taxonomy" id="69968"/>
    <lineage>
        <taxon>Bacteria</taxon>
        <taxon>Bacillati</taxon>
        <taxon>Bacillota</taxon>
        <taxon>Bacilli</taxon>
        <taxon>Bacillales</taxon>
        <taxon>Staphylococcaceae</taxon>
        <taxon>Macrococcus</taxon>
    </lineage>
</organism>
<reference evidence="3 4" key="1">
    <citation type="submission" date="2019-01" db="EMBL/GenBank/DDBJ databases">
        <title>Draft genome sequences of the type strains of six Macrococcus species.</title>
        <authorList>
            <person name="Mazhar S."/>
            <person name="Altermann E."/>
            <person name="Hill C."/>
            <person name="Mcauliffe O."/>
        </authorList>
    </citation>
    <scope>NUCLEOTIDE SEQUENCE [LARGE SCALE GENOMIC DNA]</scope>
    <source>
        <strain evidence="3 4">ATCC 51825</strain>
    </source>
</reference>
<dbReference type="Pfam" id="PF03237">
    <property type="entry name" value="Terminase_6N"/>
    <property type="match status" value="1"/>
</dbReference>
<name>A0A4R6BWG9_9STAP</name>
<dbReference type="AlphaFoldDB" id="A0A4R6BWG9"/>
<protein>
    <submittedName>
        <fullName evidence="3">PBSX family phage terminase large subunit</fullName>
    </submittedName>
</protein>